<dbReference type="InterPro" id="IPR001356">
    <property type="entry name" value="HD"/>
</dbReference>
<feature type="compositionally biased region" description="Basic and acidic residues" evidence="25">
    <location>
        <begin position="132"/>
        <end position="144"/>
    </location>
</feature>
<name>A0AAV2LRN5_KNICA</name>
<feature type="active site" description="Nucleophile" evidence="20">
    <location>
        <position position="273"/>
    </location>
</feature>
<feature type="domain" description="POU-specific atypical" evidence="28">
    <location>
        <begin position="1472"/>
        <end position="1527"/>
    </location>
</feature>
<keyword evidence="26" id="KW-1133">Transmembrane helix</keyword>
<feature type="transmembrane region" description="Helical" evidence="26">
    <location>
        <begin position="1309"/>
        <end position="1335"/>
    </location>
</feature>
<dbReference type="PROSITE" id="PS51936">
    <property type="entry name" value="POU_4"/>
    <property type="match status" value="2"/>
</dbReference>
<evidence type="ECO:0000256" key="6">
    <source>
        <dbReference type="ARBA" id="ARBA00022553"/>
    </source>
</evidence>
<evidence type="ECO:0000256" key="4">
    <source>
        <dbReference type="ARBA" id="ARBA00011245"/>
    </source>
</evidence>
<dbReference type="PROSITE" id="PS51937">
    <property type="entry name" value="HNF_P1"/>
    <property type="match status" value="1"/>
</dbReference>
<evidence type="ECO:0000256" key="10">
    <source>
        <dbReference type="ARBA" id="ARBA00022801"/>
    </source>
</evidence>
<feature type="transmembrane region" description="Helical" evidence="26">
    <location>
        <begin position="1276"/>
        <end position="1297"/>
    </location>
</feature>
<keyword evidence="8" id="KW-0677">Repeat</keyword>
<dbReference type="SUPFAM" id="SSF56024">
    <property type="entry name" value="Phospholipase D/nuclease"/>
    <property type="match status" value="2"/>
</dbReference>
<evidence type="ECO:0000256" key="21">
    <source>
        <dbReference type="PIRSR" id="PIRSR610347-2"/>
    </source>
</evidence>
<evidence type="ECO:0000256" key="16">
    <source>
        <dbReference type="ARBA" id="ARBA00023204"/>
    </source>
</evidence>
<keyword evidence="15" id="KW-0804">Transcription</keyword>
<evidence type="ECO:0000256" key="14">
    <source>
        <dbReference type="ARBA" id="ARBA00023155"/>
    </source>
</evidence>
<feature type="transmembrane region" description="Helical" evidence="26">
    <location>
        <begin position="950"/>
        <end position="971"/>
    </location>
</feature>
<evidence type="ECO:0000256" key="12">
    <source>
        <dbReference type="ARBA" id="ARBA00023015"/>
    </source>
</evidence>
<keyword evidence="26" id="KW-0812">Transmembrane</keyword>
<evidence type="ECO:0000256" key="11">
    <source>
        <dbReference type="ARBA" id="ARBA00022839"/>
    </source>
</evidence>
<dbReference type="Pfam" id="PF06087">
    <property type="entry name" value="Tyr-DNA_phospho"/>
    <property type="match status" value="1"/>
</dbReference>
<evidence type="ECO:0000256" key="23">
    <source>
        <dbReference type="PROSITE-ProRule" id="PRU00108"/>
    </source>
</evidence>
<comment type="similarity">
    <text evidence="3">Belongs to the tyrosyl-DNA phosphodiesterase family.</text>
</comment>
<evidence type="ECO:0000259" key="29">
    <source>
        <dbReference type="PROSITE" id="PS51937"/>
    </source>
</evidence>
<dbReference type="GO" id="GO:0000012">
    <property type="term" value="P:single strand break repair"/>
    <property type="evidence" value="ECO:0007669"/>
    <property type="project" value="UniProtKB-ARBA"/>
</dbReference>
<feature type="compositionally biased region" description="Basic and acidic residues" evidence="25">
    <location>
        <begin position="1783"/>
        <end position="1793"/>
    </location>
</feature>
<dbReference type="SMART" id="SM00389">
    <property type="entry name" value="HOX"/>
    <property type="match status" value="1"/>
</dbReference>
<dbReference type="GO" id="GO:0003697">
    <property type="term" value="F:single-stranded DNA binding"/>
    <property type="evidence" value="ECO:0007669"/>
    <property type="project" value="TreeGrafter"/>
</dbReference>
<evidence type="ECO:0000256" key="15">
    <source>
        <dbReference type="ARBA" id="ARBA00023163"/>
    </source>
</evidence>
<feature type="binding site" evidence="21">
    <location>
        <position position="275"/>
    </location>
    <ligand>
        <name>substrate</name>
    </ligand>
</feature>
<keyword evidence="16" id="KW-0234">DNA repair</keyword>
<evidence type="ECO:0000256" key="20">
    <source>
        <dbReference type="PIRSR" id="PIRSR610347-1"/>
    </source>
</evidence>
<dbReference type="FunFam" id="3.30.870.10:FF:000012">
    <property type="entry name" value="Tyrosyl-DNA phosphodiesterase 1"/>
    <property type="match status" value="1"/>
</dbReference>
<keyword evidence="17 23" id="KW-0539">Nucleus</keyword>
<evidence type="ECO:0000256" key="26">
    <source>
        <dbReference type="SAM" id="Phobius"/>
    </source>
</evidence>
<dbReference type="Gene3D" id="1.10.10.60">
    <property type="entry name" value="Homeodomain-like"/>
    <property type="match status" value="1"/>
</dbReference>
<dbReference type="Gene3D" id="3.30.870.10">
    <property type="entry name" value="Endonuclease Chain A"/>
    <property type="match status" value="2"/>
</dbReference>
<dbReference type="Pfam" id="PF00046">
    <property type="entry name" value="Homeodomain"/>
    <property type="match status" value="1"/>
</dbReference>
<evidence type="ECO:0000259" key="27">
    <source>
        <dbReference type="PROSITE" id="PS50071"/>
    </source>
</evidence>
<dbReference type="CDD" id="cd09195">
    <property type="entry name" value="PLDc_mTdp1_2"/>
    <property type="match status" value="1"/>
</dbReference>
<evidence type="ECO:0000256" key="7">
    <source>
        <dbReference type="ARBA" id="ARBA00022722"/>
    </source>
</evidence>
<dbReference type="GO" id="GO:0005737">
    <property type="term" value="C:cytoplasm"/>
    <property type="evidence" value="ECO:0007669"/>
    <property type="project" value="UniProtKB-SubCell"/>
</dbReference>
<dbReference type="GO" id="GO:0004527">
    <property type="term" value="F:exonuclease activity"/>
    <property type="evidence" value="ECO:0007669"/>
    <property type="project" value="UniProtKB-KW"/>
</dbReference>
<dbReference type="EMBL" id="OZ035826">
    <property type="protein sequence ID" value="CAL1602895.1"/>
    <property type="molecule type" value="Genomic_DNA"/>
</dbReference>
<feature type="binding site" evidence="21">
    <location>
        <position position="502"/>
    </location>
    <ligand>
        <name>substrate</name>
    </ligand>
</feature>
<dbReference type="PROSITE" id="PS50071">
    <property type="entry name" value="HOMEOBOX_2"/>
    <property type="match status" value="1"/>
</dbReference>
<evidence type="ECO:0000256" key="1">
    <source>
        <dbReference type="ARBA" id="ARBA00004123"/>
    </source>
</evidence>
<feature type="site" description="Interaction with DNA" evidence="22">
    <location>
        <position position="525"/>
    </location>
</feature>
<feature type="transmembrane region" description="Helical" evidence="26">
    <location>
        <begin position="983"/>
        <end position="1006"/>
    </location>
</feature>
<keyword evidence="5" id="KW-0963">Cytoplasm</keyword>
<dbReference type="InterPro" id="IPR044869">
    <property type="entry name" value="HNF-1_POU"/>
</dbReference>
<keyword evidence="9" id="KW-0227">DNA damage</keyword>
<dbReference type="GO" id="GO:0017005">
    <property type="term" value="F:3'-tyrosyl-DNA phosphodiesterase activity"/>
    <property type="evidence" value="ECO:0007669"/>
    <property type="project" value="TreeGrafter"/>
</dbReference>
<evidence type="ECO:0000256" key="9">
    <source>
        <dbReference type="ARBA" id="ARBA00022763"/>
    </source>
</evidence>
<evidence type="ECO:0000256" key="13">
    <source>
        <dbReference type="ARBA" id="ARBA00023125"/>
    </source>
</evidence>
<dbReference type="FunFam" id="1.10.10.60:FF:000038">
    <property type="entry name" value="Homeobox-containing protein 1 isoform X2"/>
    <property type="match status" value="1"/>
</dbReference>
<organism evidence="30 31">
    <name type="scientific">Knipowitschia caucasica</name>
    <name type="common">Caucasian dwarf goby</name>
    <name type="synonym">Pomatoschistus caucasicus</name>
    <dbReference type="NCBI Taxonomy" id="637954"/>
    <lineage>
        <taxon>Eukaryota</taxon>
        <taxon>Metazoa</taxon>
        <taxon>Chordata</taxon>
        <taxon>Craniata</taxon>
        <taxon>Vertebrata</taxon>
        <taxon>Euteleostomi</taxon>
        <taxon>Actinopterygii</taxon>
        <taxon>Neopterygii</taxon>
        <taxon>Teleostei</taxon>
        <taxon>Neoteleostei</taxon>
        <taxon>Acanthomorphata</taxon>
        <taxon>Gobiaria</taxon>
        <taxon>Gobiiformes</taxon>
        <taxon>Gobioidei</taxon>
        <taxon>Gobiidae</taxon>
        <taxon>Gobiinae</taxon>
        <taxon>Knipowitschia</taxon>
    </lineage>
</organism>
<dbReference type="GO" id="GO:0003690">
    <property type="term" value="F:double-stranded DNA binding"/>
    <property type="evidence" value="ECO:0007669"/>
    <property type="project" value="TreeGrafter"/>
</dbReference>
<feature type="transmembrane region" description="Helical" evidence="26">
    <location>
        <begin position="1013"/>
        <end position="1035"/>
    </location>
</feature>
<evidence type="ECO:0000313" key="30">
    <source>
        <dbReference type="EMBL" id="CAL1602895.1"/>
    </source>
</evidence>
<dbReference type="GO" id="GO:0045893">
    <property type="term" value="P:positive regulation of DNA-templated transcription"/>
    <property type="evidence" value="ECO:0007669"/>
    <property type="project" value="InterPro"/>
</dbReference>
<feature type="domain" description="HNF-p1" evidence="29">
    <location>
        <begin position="623"/>
        <end position="654"/>
    </location>
</feature>
<reference evidence="30 31" key="1">
    <citation type="submission" date="2024-04" db="EMBL/GenBank/DDBJ databases">
        <authorList>
            <person name="Waldvogel A.-M."/>
            <person name="Schoenle A."/>
        </authorList>
    </citation>
    <scope>NUCLEOTIDE SEQUENCE [LARGE SCALE GENOMIC DNA]</scope>
</reference>
<dbReference type="InterPro" id="IPR010347">
    <property type="entry name" value="Tdp1"/>
</dbReference>
<feature type="transmembrane region" description="Helical" evidence="26">
    <location>
        <begin position="1347"/>
        <end position="1367"/>
    </location>
</feature>
<dbReference type="SUPFAM" id="SSF46689">
    <property type="entry name" value="Homeodomain-like"/>
    <property type="match status" value="1"/>
</dbReference>
<comment type="subunit">
    <text evidence="4">Monomer.</text>
</comment>
<keyword evidence="14 23" id="KW-0371">Homeobox</keyword>
<dbReference type="CDD" id="cd09193">
    <property type="entry name" value="PLDc_mTdp1_1"/>
    <property type="match status" value="1"/>
</dbReference>
<evidence type="ECO:0000256" key="17">
    <source>
        <dbReference type="ARBA" id="ARBA00023242"/>
    </source>
</evidence>
<keyword evidence="26" id="KW-0472">Membrane</keyword>
<comment type="subcellular location">
    <subcellularLocation>
        <location evidence="2">Cytoplasm</location>
    </subcellularLocation>
    <subcellularLocation>
        <location evidence="1 23 24">Nucleus</location>
    </subcellularLocation>
</comment>
<keyword evidence="10" id="KW-0378">Hydrolase</keyword>
<dbReference type="Gene3D" id="1.10.260.40">
    <property type="entry name" value="lambda repressor-like DNA-binding domains"/>
    <property type="match status" value="2"/>
</dbReference>
<gene>
    <name evidence="30" type="ORF">KC01_LOCUS30632</name>
</gene>
<dbReference type="CDD" id="cd00086">
    <property type="entry name" value="homeodomain"/>
    <property type="match status" value="1"/>
</dbReference>
<feature type="active site" description="Proton donor/acceptor" evidence="20">
    <location>
        <position position="500"/>
    </location>
</feature>
<feature type="domain" description="Homeobox" evidence="27">
    <location>
        <begin position="1552"/>
        <end position="1627"/>
    </location>
</feature>
<comment type="function">
    <text evidence="18">DNA repair enzyme that can remove a variety of covalent adducts from DNA through hydrolysis of a 3'-phosphodiester bond, giving rise to DNA with a free 3' phosphate. Catalyzes the hydrolysis of dead-end complexes between DNA and the topoisomerase I active site tyrosine residue. Hydrolyzes 3'-phosphoglycolates on protruding 3' ends on DNA double-strand breaks due to DNA damage by radiation and free radicals. Acts on blunt-ended double-strand DNA breaks and on single-stranded DNA. Has low 3'exonuclease activity and can remove a single nucleoside from the 3'end of DNA and RNA molecules with 3'hydroxyl groups. Has no exonuclease activity towards DNA or RNA with a 3'phosphate.</text>
</comment>
<evidence type="ECO:0000256" key="5">
    <source>
        <dbReference type="ARBA" id="ARBA00022490"/>
    </source>
</evidence>
<dbReference type="PANTHER" id="PTHR12415">
    <property type="entry name" value="TYROSYL-DNA PHOSPHODIESTERASE 1"/>
    <property type="match status" value="1"/>
</dbReference>
<keyword evidence="13 23" id="KW-0238">DNA-binding</keyword>
<dbReference type="FunFam" id="3.30.870.10:FF:000020">
    <property type="entry name" value="Tyrosyl-DNA phosphodiesterase 1"/>
    <property type="match status" value="1"/>
</dbReference>
<feature type="transmembrane region" description="Helical" evidence="26">
    <location>
        <begin position="912"/>
        <end position="938"/>
    </location>
</feature>
<feature type="transmembrane region" description="Helical" evidence="26">
    <location>
        <begin position="1374"/>
        <end position="1398"/>
    </location>
</feature>
<dbReference type="GO" id="GO:0005634">
    <property type="term" value="C:nucleus"/>
    <property type="evidence" value="ECO:0007669"/>
    <property type="project" value="UniProtKB-SubCell"/>
</dbReference>
<evidence type="ECO:0000256" key="22">
    <source>
        <dbReference type="PIRSR" id="PIRSR610347-3"/>
    </source>
</evidence>
<evidence type="ECO:0000256" key="18">
    <source>
        <dbReference type="ARBA" id="ARBA00054472"/>
    </source>
</evidence>
<feature type="region of interest" description="Disordered" evidence="25">
    <location>
        <begin position="1"/>
        <end position="155"/>
    </location>
</feature>
<dbReference type="Proteomes" id="UP001497482">
    <property type="component" value="Chromosome 4"/>
</dbReference>
<keyword evidence="31" id="KW-1185">Reference proteome</keyword>
<feature type="domain" description="POU-specific atypical" evidence="28">
    <location>
        <begin position="742"/>
        <end position="834"/>
    </location>
</feature>
<keyword evidence="11" id="KW-0269">Exonuclease</keyword>
<dbReference type="PANTHER" id="PTHR12415:SF0">
    <property type="entry name" value="TYROSYL-DNA PHOSPHODIESTERASE 1"/>
    <property type="match status" value="1"/>
</dbReference>
<evidence type="ECO:0000256" key="8">
    <source>
        <dbReference type="ARBA" id="ARBA00022737"/>
    </source>
</evidence>
<keyword evidence="7" id="KW-0540">Nuclease</keyword>
<keyword evidence="12" id="KW-0805">Transcription regulation</keyword>
<feature type="compositionally biased region" description="Polar residues" evidence="25">
    <location>
        <begin position="26"/>
        <end position="39"/>
    </location>
</feature>
<dbReference type="InterPro" id="IPR044866">
    <property type="entry name" value="HNF_P1"/>
</dbReference>
<sequence>MSQDSKHGKWSISSSEDEADAIPPSGKTSTKNEITFVQTPSPPKTEAVSVKVEMKPEPGHKTSTSSLFIGSEARKSAASNQLNPVKFDSGPSPAAKRKKPESDGPSGWALSDSDDDEAHHGKKVAANNNNIPKKEPPKKQKVMNERPPSPHGRTYVDDKADFFESAFPCLNDTYGFYLNKVSGLERKYNTGALHIKDILSPLFGTLKESVQFNYCFDVAWMVQQYPKDFRDRPVLLVHGDKREAKARLVRDSQPYPHVKLCQAKLDIAFGTHHTKMMLLWYEEGFRVVILTSNMIRADWYQKTQGMWMSPLYPQLPNGSSKTGDSPTFFKRDLLEYLSSYRAAELEEWIQRIKEHDLSETRVYLIGSSPGRYVGPDMDRWGHLRLRKLLYDHSESIPDEGRWPVVCQFSSIGSMGIDKTKWLAAEFQRTLTTLGKSSVRSDPPLHLLYPSVEDVRTSLEGYPAGGSLPYSVQTAQKQLWLHSFFHRWKADTTGRTHAMPHIKTFLRVSPDFSELAWYCITSANLSKAAWGALEKNNTQIMVRSYELGVLFLPSAYNMKTFPIQRHPFPVSSPSTGFPVPFDLPPTSYSSKDQPWMWNMAYTQAPDTHGNRPLDWNNKMFQQCEEPRFTIEQIDLLQRLRRTGISQAEVLHALDTLEHLDRQHGHTAGHKASYMPPPAASCAMSTATQTGSSSAAFESSSPPMPVPVSSPIMATHNGLVAVTNGKLSPPRFPLGVVNAAVVPPVYSFEVNEEEMDIEDKVEDLMRRDSAMIKDEIKSFLASRRISQAVVAQVTGECGVRLLCVASGCCVWRPAVVCGVRLLCVRLLCVASGCCVWRPAVVCGVRLLCVASGCCVWRPAVVRPACVASGCCVWRRAVVCGVRLLCVASGCCAWRPAVVRGVGTVVCVASGLLCVASGLLCVASGLLCVASGLLCVASGCCVWRPAVVCGVRLLCVASGCCVWRPAVVCGVALLSAVVRSAVVRGVRLLCVASGLLCVASGLLCVASGLLCVASGLLCVASGLLCVASGLLCVASGLLCVASGCCVWRPAVVCVASGCCVWRPAVVCGVRLLCVASAVVCVASGCCVWRPAVVCGVRPLCVWRPAVVCVASGCCVWRPAVVCGVRCCVCGVRLLCVLRPAVVCVASGCCVCCVRLLCVLRPAVVCVASGCCVCCVRLLCVLRPAVVCGVRLLCVASGCCVWRPAVVCVASGCCVCGVRLLCVASGCCVWRPAVCVLRPAVVCVASGCCVCCVRLLCVLRPAVVCVASGCCVCCVRLLCVLRPAVVCVASGCCVCCVRLLCVLRPAVVCGVRLLCVASGCCVCVALLWLGVVCGVALLCVRLLCVASGCCVWRPAVVCVASGCCVCCVRLLCVLRPAVVCVASGCCVCCVRLLCCVLCVASGCVCVRRLLCVASGCCVWRPAVCVASGCVCVASGCCVWRPAVVCGVRLLCVASGCCAFGCCVWRPAVAVAGSLALTQSSLTLSSGISQSRISHWLLQQGSDLSEQKKRAFFRWYQLEKTNPGATLAMRAAPLALDDVMDWHQTPPPFVPSPGGFRLRRGSRFTWRKECLAVMESYFCDNQYPDEAKREEIATACNAVIQRPGKKLSDLERVTSLKVYNWFANRRKDLKRRANIEASILESHGIDVQSPGGQSNSDEVDGNDFPDQVCEVPLFDKRASVRPFMYGRADLSSPTQVPTLVPSWFSALGRGALAGHRNSLIGRSLLSGLASHSEGGRLSGVSWSPPSPSLQDEATIHTVLAGQEAVNMEKAADEEAQAAELPDQNVQEEDIKPDGLEDD</sequence>
<evidence type="ECO:0000256" key="19">
    <source>
        <dbReference type="ARBA" id="ARBA00073062"/>
    </source>
</evidence>
<accession>A0AAV2LRN5</accession>
<evidence type="ECO:0000259" key="28">
    <source>
        <dbReference type="PROSITE" id="PS51936"/>
    </source>
</evidence>
<dbReference type="InterPro" id="IPR009057">
    <property type="entry name" value="Homeodomain-like_sf"/>
</dbReference>
<evidence type="ECO:0000313" key="31">
    <source>
        <dbReference type="Proteomes" id="UP001497482"/>
    </source>
</evidence>
<keyword evidence="6" id="KW-0597">Phosphoprotein</keyword>
<dbReference type="SUPFAM" id="SSF47413">
    <property type="entry name" value="lambda repressor-like DNA-binding domains"/>
    <property type="match status" value="2"/>
</dbReference>
<feature type="DNA-binding region" description="Homeobox" evidence="23">
    <location>
        <begin position="1554"/>
        <end position="1628"/>
    </location>
</feature>
<evidence type="ECO:0000256" key="24">
    <source>
        <dbReference type="RuleBase" id="RU000682"/>
    </source>
</evidence>
<feature type="region of interest" description="Disordered" evidence="25">
    <location>
        <begin position="1760"/>
        <end position="1793"/>
    </location>
</feature>
<proteinExistence type="inferred from homology"/>
<evidence type="ECO:0000256" key="3">
    <source>
        <dbReference type="ARBA" id="ARBA00010205"/>
    </source>
</evidence>
<protein>
    <recommendedName>
        <fullName evidence="19">Tyrosyl-DNA phosphodiesterase 1</fullName>
    </recommendedName>
</protein>
<evidence type="ECO:0000256" key="25">
    <source>
        <dbReference type="SAM" id="MobiDB-lite"/>
    </source>
</evidence>
<evidence type="ECO:0000256" key="2">
    <source>
        <dbReference type="ARBA" id="ARBA00004496"/>
    </source>
</evidence>
<dbReference type="Pfam" id="PF04814">
    <property type="entry name" value="HNF-1_N"/>
    <property type="match status" value="2"/>
</dbReference>
<dbReference type="InterPro" id="IPR006899">
    <property type="entry name" value="HNF-1_N"/>
</dbReference>
<dbReference type="InterPro" id="IPR010982">
    <property type="entry name" value="Lambda_DNA-bd_dom_sf"/>
</dbReference>